<accession>A0A2S3XAV4</accession>
<name>A0A2S3XAV4_PSEPU</name>
<gene>
    <name evidence="1" type="ORF">BGP84_05010</name>
</gene>
<dbReference type="OrthoDB" id="6895526at2"/>
<sequence length="93" mass="10339">MKKIVPDPPHHFDLPDGTTLTHAICENLVPLDHVVVNITHYLMIAYNHSHRALDGIEDDRTRETLVNGLRALQLAWGQADALSLALERAGSTH</sequence>
<protein>
    <recommendedName>
        <fullName evidence="3">DUF3077 domain-containing protein</fullName>
    </recommendedName>
</protein>
<organism evidence="1 2">
    <name type="scientific">Pseudomonas putida</name>
    <name type="common">Arthrobacter siderocapsulatus</name>
    <dbReference type="NCBI Taxonomy" id="303"/>
    <lineage>
        <taxon>Bacteria</taxon>
        <taxon>Pseudomonadati</taxon>
        <taxon>Pseudomonadota</taxon>
        <taxon>Gammaproteobacteria</taxon>
        <taxon>Pseudomonadales</taxon>
        <taxon>Pseudomonadaceae</taxon>
        <taxon>Pseudomonas</taxon>
    </lineage>
</organism>
<reference evidence="1 2" key="1">
    <citation type="submission" date="2016-08" db="EMBL/GenBank/DDBJ databases">
        <authorList>
            <person name="Seilhamer J.J."/>
        </authorList>
    </citation>
    <scope>NUCLEOTIDE SEQUENCE [LARGE SCALE GENOMIC DNA]</scope>
    <source>
        <strain evidence="1 2">KH-21-114</strain>
    </source>
</reference>
<dbReference type="EMBL" id="MINH01000016">
    <property type="protein sequence ID" value="POG12649.1"/>
    <property type="molecule type" value="Genomic_DNA"/>
</dbReference>
<dbReference type="Proteomes" id="UP000237230">
    <property type="component" value="Unassembled WGS sequence"/>
</dbReference>
<proteinExistence type="predicted"/>
<reference evidence="1 2" key="2">
    <citation type="submission" date="2018-03" db="EMBL/GenBank/DDBJ databases">
        <title>Draft genome of Pseudomonas putida strain KH-21-114.</title>
        <authorList>
            <person name="Yoshizawa S."/>
            <person name="Khan N.H."/>
            <person name="Nishimura M."/>
            <person name="Chiura H.X."/>
            <person name="Ogura Y."/>
            <person name="Hayashi T."/>
            <person name="Kogure K."/>
        </authorList>
    </citation>
    <scope>NUCLEOTIDE SEQUENCE [LARGE SCALE GENOMIC DNA]</scope>
    <source>
        <strain evidence="1 2">KH-21-114</strain>
    </source>
</reference>
<evidence type="ECO:0008006" key="3">
    <source>
        <dbReference type="Google" id="ProtNLM"/>
    </source>
</evidence>
<dbReference type="AlphaFoldDB" id="A0A2S3XAV4"/>
<evidence type="ECO:0000313" key="2">
    <source>
        <dbReference type="Proteomes" id="UP000237230"/>
    </source>
</evidence>
<comment type="caution">
    <text evidence="1">The sequence shown here is derived from an EMBL/GenBank/DDBJ whole genome shotgun (WGS) entry which is preliminary data.</text>
</comment>
<dbReference type="RefSeq" id="WP_103446032.1">
    <property type="nucleotide sequence ID" value="NZ_MINH01000016.1"/>
</dbReference>
<evidence type="ECO:0000313" key="1">
    <source>
        <dbReference type="EMBL" id="POG12649.1"/>
    </source>
</evidence>